<accession>A0A3N4UCU1</accession>
<feature type="signal peptide" evidence="1">
    <location>
        <begin position="1"/>
        <end position="22"/>
    </location>
</feature>
<gene>
    <name evidence="3" type="ORF">EDD53_2714</name>
</gene>
<dbReference type="InterPro" id="IPR011992">
    <property type="entry name" value="EF-hand-dom_pair"/>
</dbReference>
<name>A0A3N4UCU1_9RHOB</name>
<dbReference type="RefSeq" id="WP_123794032.1">
    <property type="nucleotide sequence ID" value="NZ_RKQK01000005.1"/>
</dbReference>
<dbReference type="Gene3D" id="1.10.238.10">
    <property type="entry name" value="EF-hand"/>
    <property type="match status" value="1"/>
</dbReference>
<dbReference type="EMBL" id="RKQK01000005">
    <property type="protein sequence ID" value="RPE63117.1"/>
    <property type="molecule type" value="Genomic_DNA"/>
</dbReference>
<evidence type="ECO:0000259" key="2">
    <source>
        <dbReference type="PROSITE" id="PS50222"/>
    </source>
</evidence>
<keyword evidence="4" id="KW-1185">Reference proteome</keyword>
<dbReference type="SUPFAM" id="SSF47473">
    <property type="entry name" value="EF-hand"/>
    <property type="match status" value="1"/>
</dbReference>
<dbReference type="PROSITE" id="PS00018">
    <property type="entry name" value="EF_HAND_1"/>
    <property type="match status" value="1"/>
</dbReference>
<sequence>MKKIALTLGMASLMAAPTFAQAVIEDTDGSGGYSFAEVATAYPNITDAMFVTMDLDASGEISAEELEIAMAATEAPTEQSDM</sequence>
<reference evidence="3 4" key="1">
    <citation type="submission" date="2018-11" db="EMBL/GenBank/DDBJ databases">
        <title>Genomic Encyclopedia of Type Strains, Phase IV (KMG-IV): sequencing the most valuable type-strain genomes for metagenomic binning, comparative biology and taxonomic classification.</title>
        <authorList>
            <person name="Goeker M."/>
        </authorList>
    </citation>
    <scope>NUCLEOTIDE SEQUENCE [LARGE SCALE GENOMIC DNA]</scope>
    <source>
        <strain evidence="3 4">DSM 104731</strain>
    </source>
</reference>
<feature type="chain" id="PRO_5018305721" description="EF-hand domain-containing protein" evidence="1">
    <location>
        <begin position="23"/>
        <end position="82"/>
    </location>
</feature>
<dbReference type="InterPro" id="IPR002048">
    <property type="entry name" value="EF_hand_dom"/>
</dbReference>
<dbReference type="GO" id="GO:0005509">
    <property type="term" value="F:calcium ion binding"/>
    <property type="evidence" value="ECO:0007669"/>
    <property type="project" value="InterPro"/>
</dbReference>
<dbReference type="InterPro" id="IPR018247">
    <property type="entry name" value="EF_Hand_1_Ca_BS"/>
</dbReference>
<evidence type="ECO:0000256" key="1">
    <source>
        <dbReference type="SAM" id="SignalP"/>
    </source>
</evidence>
<dbReference type="OrthoDB" id="5470953at2"/>
<dbReference type="AlphaFoldDB" id="A0A3N4UCU1"/>
<comment type="caution">
    <text evidence="3">The sequence shown here is derived from an EMBL/GenBank/DDBJ whole genome shotgun (WGS) entry which is preliminary data.</text>
</comment>
<proteinExistence type="predicted"/>
<protein>
    <recommendedName>
        <fullName evidence="2">EF-hand domain-containing protein</fullName>
    </recommendedName>
</protein>
<keyword evidence="1" id="KW-0732">Signal</keyword>
<organism evidence="3 4">
    <name type="scientific">Pacificibacter maritimus</name>
    <dbReference type="NCBI Taxonomy" id="762213"/>
    <lineage>
        <taxon>Bacteria</taxon>
        <taxon>Pseudomonadati</taxon>
        <taxon>Pseudomonadota</taxon>
        <taxon>Alphaproteobacteria</taxon>
        <taxon>Rhodobacterales</taxon>
        <taxon>Roseobacteraceae</taxon>
        <taxon>Pacificibacter</taxon>
    </lineage>
</organism>
<dbReference type="Proteomes" id="UP000269689">
    <property type="component" value="Unassembled WGS sequence"/>
</dbReference>
<evidence type="ECO:0000313" key="4">
    <source>
        <dbReference type="Proteomes" id="UP000269689"/>
    </source>
</evidence>
<feature type="domain" description="EF-hand" evidence="2">
    <location>
        <begin position="41"/>
        <end position="76"/>
    </location>
</feature>
<dbReference type="PROSITE" id="PS50222">
    <property type="entry name" value="EF_HAND_2"/>
    <property type="match status" value="1"/>
</dbReference>
<evidence type="ECO:0000313" key="3">
    <source>
        <dbReference type="EMBL" id="RPE63117.1"/>
    </source>
</evidence>